<evidence type="ECO:0000256" key="7">
    <source>
        <dbReference type="ARBA" id="ARBA00023136"/>
    </source>
</evidence>
<dbReference type="PANTHER" id="PTHR30406">
    <property type="entry name" value="SULFATE TRANSPORT SYSTEM PERMEASE PROTEIN"/>
    <property type="match status" value="1"/>
</dbReference>
<comment type="subcellular location">
    <subcellularLocation>
        <location evidence="1">Cell membrane</location>
        <topology evidence="1">Multi-pass membrane protein</topology>
    </subcellularLocation>
</comment>
<evidence type="ECO:0000256" key="3">
    <source>
        <dbReference type="ARBA" id="ARBA00022448"/>
    </source>
</evidence>
<comment type="function">
    <text evidence="8">Part of the ABC transporter complex CysAWTP (TC 3.A.1.6.1) involved in sulfate/thiosulfate import. Probably responsible for the translocation of the substrate across the membrane.</text>
</comment>
<dbReference type="Pfam" id="PF00528">
    <property type="entry name" value="BPD_transp_1"/>
    <property type="match status" value="1"/>
</dbReference>
<keyword evidence="6 9" id="KW-0764">Sulfate transport</keyword>
<evidence type="ECO:0000313" key="12">
    <source>
        <dbReference type="Proteomes" id="UP000635853"/>
    </source>
</evidence>
<evidence type="ECO:0000259" key="10">
    <source>
        <dbReference type="PROSITE" id="PS50928"/>
    </source>
</evidence>
<keyword evidence="5 9" id="KW-1133">Transmembrane helix</keyword>
<comment type="similarity">
    <text evidence="9">Belongs to the binding-protein-dependent transport system permease family. CysTW subfamily.</text>
</comment>
<dbReference type="CDD" id="cd06261">
    <property type="entry name" value="TM_PBP2"/>
    <property type="match status" value="1"/>
</dbReference>
<feature type="transmembrane region" description="Helical" evidence="9">
    <location>
        <begin position="100"/>
        <end position="122"/>
    </location>
</feature>
<keyword evidence="7 9" id="KW-0472">Membrane</keyword>
<sequence>MKAPLLRAPSPLPGFGPSFGIALAMLSVVVLLPIGALLGRGLMIGPAELWGMVNTRRVWSALALSFRAALIASLFNLVFGLVLAWVLVRYRFWGRRLIDAAVDLPFALPTAVAGIALTALYAPNGPFGQALALLGLRIAYTETGIWLALVFIGLPFVVRTVQPVIEELDPDIEEASATLGARRFHTLRRVILPTLMPALLTGFALALARSVGEYGSVIFIAGNIPGLTEIAPLLIVIRLEEYNSDAAAAIGIAMLLISFAILLAINAIQIWSRRRIGLV</sequence>
<dbReference type="SUPFAM" id="SSF161098">
    <property type="entry name" value="MetI-like"/>
    <property type="match status" value="1"/>
</dbReference>
<gene>
    <name evidence="11" type="primary">cysT</name>
    <name evidence="11" type="ORF">JMJ92_05090</name>
</gene>
<reference evidence="12" key="1">
    <citation type="submission" date="2021-01" db="EMBL/GenBank/DDBJ databases">
        <title>Draft genomes of Rhodovulum sulfidophilum.</title>
        <authorList>
            <person name="Guzman M.S."/>
        </authorList>
    </citation>
    <scope>NUCLEOTIDE SEQUENCE [LARGE SCALE GENOMIC DNA]</scope>
    <source>
        <strain evidence="12">AB19</strain>
    </source>
</reference>
<name>A0ABS1RDD5_9RHOB</name>
<evidence type="ECO:0000313" key="11">
    <source>
        <dbReference type="EMBL" id="MBL3577535.1"/>
    </source>
</evidence>
<accession>A0ABS1RDD5</accession>
<comment type="caution">
    <text evidence="11">The sequence shown here is derived from an EMBL/GenBank/DDBJ whole genome shotgun (WGS) entry which is preliminary data.</text>
</comment>
<dbReference type="Proteomes" id="UP000635853">
    <property type="component" value="Unassembled WGS sequence"/>
</dbReference>
<feature type="transmembrane region" description="Helical" evidence="9">
    <location>
        <begin position="12"/>
        <end position="38"/>
    </location>
</feature>
<feature type="transmembrane region" description="Helical" evidence="9">
    <location>
        <begin position="214"/>
        <end position="237"/>
    </location>
</feature>
<evidence type="ECO:0000256" key="5">
    <source>
        <dbReference type="ARBA" id="ARBA00022989"/>
    </source>
</evidence>
<dbReference type="NCBIfam" id="TIGR02139">
    <property type="entry name" value="permease_CysT"/>
    <property type="match status" value="1"/>
</dbReference>
<comment type="subunit">
    <text evidence="2">The complex is composed of two ATP-binding proteins (CysA), two transmembrane proteins (CysT and CysW) and a solute-binding protein (CysP).</text>
</comment>
<evidence type="ECO:0000256" key="9">
    <source>
        <dbReference type="RuleBase" id="RU366001"/>
    </source>
</evidence>
<feature type="transmembrane region" description="Helical" evidence="9">
    <location>
        <begin position="134"/>
        <end position="158"/>
    </location>
</feature>
<keyword evidence="12" id="KW-1185">Reference proteome</keyword>
<evidence type="ECO:0000256" key="6">
    <source>
        <dbReference type="ARBA" id="ARBA00023032"/>
    </source>
</evidence>
<dbReference type="InterPro" id="IPR011865">
    <property type="entry name" value="CysT_permease"/>
</dbReference>
<feature type="transmembrane region" description="Helical" evidence="9">
    <location>
        <begin position="58"/>
        <end position="88"/>
    </location>
</feature>
<feature type="domain" description="ABC transmembrane type-1" evidence="10">
    <location>
        <begin position="62"/>
        <end position="265"/>
    </location>
</feature>
<keyword evidence="3 9" id="KW-0813">Transport</keyword>
<dbReference type="EMBL" id="JAESIL010000014">
    <property type="protein sequence ID" value="MBL3577535.1"/>
    <property type="molecule type" value="Genomic_DNA"/>
</dbReference>
<comment type="function">
    <text evidence="9">Part of the ABC transporter complex (TC 3.A.1.6.1) involved in sulfate/thiosulfate import.</text>
</comment>
<keyword evidence="4 9" id="KW-0812">Transmembrane</keyword>
<dbReference type="PROSITE" id="PS50928">
    <property type="entry name" value="ABC_TM1"/>
    <property type="match status" value="1"/>
</dbReference>
<dbReference type="InterPro" id="IPR000515">
    <property type="entry name" value="MetI-like"/>
</dbReference>
<feature type="transmembrane region" description="Helical" evidence="9">
    <location>
        <begin position="190"/>
        <end position="208"/>
    </location>
</feature>
<dbReference type="Gene3D" id="1.10.3720.10">
    <property type="entry name" value="MetI-like"/>
    <property type="match status" value="1"/>
</dbReference>
<protein>
    <recommendedName>
        <fullName evidence="9">Sulfate transport system permease protein CysT</fullName>
    </recommendedName>
</protein>
<dbReference type="InterPro" id="IPR035906">
    <property type="entry name" value="MetI-like_sf"/>
</dbReference>
<evidence type="ECO:0000256" key="2">
    <source>
        <dbReference type="ARBA" id="ARBA00011779"/>
    </source>
</evidence>
<dbReference type="InterPro" id="IPR005667">
    <property type="entry name" value="Sulph_transpt2"/>
</dbReference>
<evidence type="ECO:0000256" key="8">
    <source>
        <dbReference type="ARBA" id="ARBA00025323"/>
    </source>
</evidence>
<dbReference type="NCBIfam" id="TIGR00969">
    <property type="entry name" value="3a0106s02"/>
    <property type="match status" value="1"/>
</dbReference>
<dbReference type="RefSeq" id="WP_075786176.1">
    <property type="nucleotide sequence ID" value="NZ_JAESIL010000014.1"/>
</dbReference>
<feature type="transmembrane region" description="Helical" evidence="9">
    <location>
        <begin position="249"/>
        <end position="271"/>
    </location>
</feature>
<dbReference type="PANTHER" id="PTHR30406:SF8">
    <property type="entry name" value="SULFATE TRANSPORT SYSTEM PERMEASE PROTEIN CYST"/>
    <property type="match status" value="1"/>
</dbReference>
<evidence type="ECO:0000256" key="1">
    <source>
        <dbReference type="ARBA" id="ARBA00004651"/>
    </source>
</evidence>
<organism evidence="11 12">
    <name type="scientific">Rhodovulum visakhapatnamense</name>
    <dbReference type="NCBI Taxonomy" id="364297"/>
    <lineage>
        <taxon>Bacteria</taxon>
        <taxon>Pseudomonadati</taxon>
        <taxon>Pseudomonadota</taxon>
        <taxon>Alphaproteobacteria</taxon>
        <taxon>Rhodobacterales</taxon>
        <taxon>Paracoccaceae</taxon>
        <taxon>Rhodovulum</taxon>
    </lineage>
</organism>
<evidence type="ECO:0000256" key="4">
    <source>
        <dbReference type="ARBA" id="ARBA00022692"/>
    </source>
</evidence>
<proteinExistence type="inferred from homology"/>